<dbReference type="AlphaFoldDB" id="A0A0D4DD63"/>
<feature type="region of interest" description="Disordered" evidence="2">
    <location>
        <begin position="1"/>
        <end position="29"/>
    </location>
</feature>
<name>A0A0D4DD63_RHIML</name>
<feature type="compositionally biased region" description="Polar residues" evidence="2">
    <location>
        <begin position="113"/>
        <end position="124"/>
    </location>
</feature>
<evidence type="ECO:0000256" key="1">
    <source>
        <dbReference type="SAM" id="Coils"/>
    </source>
</evidence>
<proteinExistence type="predicted"/>
<feature type="region of interest" description="Disordered" evidence="2">
    <location>
        <begin position="42"/>
        <end position="64"/>
    </location>
</feature>
<organism evidence="3">
    <name type="scientific">Rhizobium meliloti</name>
    <name type="common">Ensifer meliloti</name>
    <name type="synonym">Sinorhizobium meliloti</name>
    <dbReference type="NCBI Taxonomy" id="382"/>
    <lineage>
        <taxon>Bacteria</taxon>
        <taxon>Pseudomonadati</taxon>
        <taxon>Pseudomonadota</taxon>
        <taxon>Alphaproteobacteria</taxon>
        <taxon>Hyphomicrobiales</taxon>
        <taxon>Rhizobiaceae</taxon>
        <taxon>Sinorhizobium/Ensifer group</taxon>
        <taxon>Sinorhizobium</taxon>
    </lineage>
</organism>
<protein>
    <submittedName>
        <fullName evidence="3">Uncharacterized protein</fullName>
    </submittedName>
</protein>
<feature type="compositionally biased region" description="Acidic residues" evidence="2">
    <location>
        <begin position="99"/>
        <end position="112"/>
    </location>
</feature>
<sequence length="197" mass="21964">MKTPQRRFVVERKSRRRQPKAHTNSIWGDTDLKALARELEDTGTHLFNSDEGPGRPGSGETRLADPIDAESVNERADVARAAIPFINGAEVEISKHDEADDPAEVVVQEEESQPASQSRTTSIGNPRKRALARTIANNSEVGNENRKPQAGTVDRPISVDELATLEADNKRLKRLLAEQLRAQNLWLKKMIERLDAE</sequence>
<keyword evidence="3" id="KW-0614">Plasmid</keyword>
<accession>A0A0D4DD63</accession>
<geneLocation type="plasmid" evidence="3">
    <name>pHRB800</name>
</geneLocation>
<dbReference type="EMBL" id="CP011000">
    <property type="protein sequence ID" value="AJT61632.1"/>
    <property type="molecule type" value="Genomic_DNA"/>
</dbReference>
<dbReference type="RefSeq" id="WP_127525143.1">
    <property type="nucleotide sequence ID" value="NZ_CP011000.1"/>
</dbReference>
<keyword evidence="1" id="KW-0175">Coiled coil</keyword>
<evidence type="ECO:0000313" key="3">
    <source>
        <dbReference type="EMBL" id="AJT61632.1"/>
    </source>
</evidence>
<feature type="region of interest" description="Disordered" evidence="2">
    <location>
        <begin position="95"/>
        <end position="128"/>
    </location>
</feature>
<reference evidence="3" key="1">
    <citation type="journal article" date="2015" name="Proc. Natl. Acad. Sci. U.S.A.">
        <title>Rhizobial peptidase HrrP cleaves host-encoded signaling peptides and mediates symbiotic compatibility.</title>
        <authorList>
            <person name="Price P.A."/>
            <person name="Tanner H.R."/>
            <person name="Dillon B.A."/>
            <person name="Shabab M."/>
            <person name="Walker G.C."/>
            <person name="Griffitts J.S."/>
        </authorList>
    </citation>
    <scope>NUCLEOTIDE SEQUENCE</scope>
    <source>
        <strain evidence="3">USDA1963</strain>
        <plasmid evidence="3">pHRB800</plasmid>
    </source>
</reference>
<feature type="coiled-coil region" evidence="1">
    <location>
        <begin position="162"/>
        <end position="197"/>
    </location>
</feature>
<evidence type="ECO:0000256" key="2">
    <source>
        <dbReference type="SAM" id="MobiDB-lite"/>
    </source>
</evidence>